<dbReference type="PROSITE" id="PS51394">
    <property type="entry name" value="PFU"/>
    <property type="match status" value="1"/>
</dbReference>
<evidence type="ECO:0000256" key="2">
    <source>
        <dbReference type="ARBA" id="ARBA00022490"/>
    </source>
</evidence>
<dbReference type="GO" id="GO:0043130">
    <property type="term" value="F:ubiquitin binding"/>
    <property type="evidence" value="ECO:0007669"/>
    <property type="project" value="TreeGrafter"/>
</dbReference>
<dbReference type="InterPro" id="IPR015155">
    <property type="entry name" value="PFU"/>
</dbReference>
<keyword evidence="7" id="KW-1185">Reference proteome</keyword>
<evidence type="ECO:0000256" key="5">
    <source>
        <dbReference type="SAM" id="MobiDB-lite"/>
    </source>
</evidence>
<protein>
    <submittedName>
        <fullName evidence="6">Uncharacterized protein</fullName>
    </submittedName>
</protein>
<dbReference type="Gene3D" id="3.10.20.870">
    <property type="entry name" value="PFU (PLAA family ubiquitin binding), C-terminal domain"/>
    <property type="match status" value="1"/>
</dbReference>
<dbReference type="EMBL" id="CP143786">
    <property type="protein sequence ID" value="WVN87709.1"/>
    <property type="molecule type" value="Genomic_DNA"/>
</dbReference>
<reference evidence="6" key="2">
    <citation type="journal article" date="2022" name="Elife">
        <title>Obligate sexual reproduction of a homothallic fungus closely related to the Cryptococcus pathogenic species complex.</title>
        <authorList>
            <person name="Passer A.R."/>
            <person name="Clancey S.A."/>
            <person name="Shea T."/>
            <person name="David-Palma M."/>
            <person name="Averette A.F."/>
            <person name="Boekhout T."/>
            <person name="Porcel B.M."/>
            <person name="Nowrousian M."/>
            <person name="Cuomo C.A."/>
            <person name="Sun S."/>
            <person name="Heitman J."/>
            <person name="Coelho M.A."/>
        </authorList>
    </citation>
    <scope>NUCLEOTIDE SEQUENCE</scope>
    <source>
        <strain evidence="6">CBS 7841</strain>
    </source>
</reference>
<dbReference type="Gene3D" id="1.25.10.10">
    <property type="entry name" value="Leucine-rich Repeat Variant"/>
    <property type="match status" value="1"/>
</dbReference>
<name>A0A1E3IB44_9TREE</name>
<dbReference type="AlphaFoldDB" id="A0A1E3IB44"/>
<dbReference type="CDD" id="cd00200">
    <property type="entry name" value="WD40"/>
    <property type="match status" value="1"/>
</dbReference>
<evidence type="ECO:0000313" key="6">
    <source>
        <dbReference type="EMBL" id="WVN87709.1"/>
    </source>
</evidence>
<dbReference type="Pfam" id="PF09070">
    <property type="entry name" value="PFU"/>
    <property type="match status" value="1"/>
</dbReference>
<organism evidence="6 7">
    <name type="scientific">Cryptococcus depauperatus CBS 7841</name>
    <dbReference type="NCBI Taxonomy" id="1295531"/>
    <lineage>
        <taxon>Eukaryota</taxon>
        <taxon>Fungi</taxon>
        <taxon>Dikarya</taxon>
        <taxon>Basidiomycota</taxon>
        <taxon>Agaricomycotina</taxon>
        <taxon>Tremellomycetes</taxon>
        <taxon>Tremellales</taxon>
        <taxon>Cryptococcaceae</taxon>
        <taxon>Cryptococcus</taxon>
    </lineage>
</organism>
<dbReference type="PANTHER" id="PTHR19849">
    <property type="entry name" value="PHOSPHOLIPASE A-2-ACTIVATING PROTEIN"/>
    <property type="match status" value="1"/>
</dbReference>
<dbReference type="SMART" id="SM00320">
    <property type="entry name" value="WD40"/>
    <property type="match status" value="6"/>
</dbReference>
<dbReference type="Pfam" id="PF08324">
    <property type="entry name" value="PUL"/>
    <property type="match status" value="1"/>
</dbReference>
<dbReference type="InterPro" id="IPR015943">
    <property type="entry name" value="WD40/YVTN_repeat-like_dom_sf"/>
</dbReference>
<gene>
    <name evidence="6" type="ORF">L203_102897</name>
</gene>
<dbReference type="Pfam" id="PF00400">
    <property type="entry name" value="WD40"/>
    <property type="match status" value="6"/>
</dbReference>
<evidence type="ECO:0000256" key="1">
    <source>
        <dbReference type="ARBA" id="ARBA00004496"/>
    </source>
</evidence>
<dbReference type="GO" id="GO:0043161">
    <property type="term" value="P:proteasome-mediated ubiquitin-dependent protein catabolic process"/>
    <property type="evidence" value="ECO:0007669"/>
    <property type="project" value="TreeGrafter"/>
</dbReference>
<evidence type="ECO:0000256" key="3">
    <source>
        <dbReference type="ARBA" id="ARBA00022574"/>
    </source>
</evidence>
<dbReference type="PANTHER" id="PTHR19849:SF0">
    <property type="entry name" value="PHOSPHOLIPASE A-2-ACTIVATING PROTEIN"/>
    <property type="match status" value="1"/>
</dbReference>
<dbReference type="GO" id="GO:0005737">
    <property type="term" value="C:cytoplasm"/>
    <property type="evidence" value="ECO:0007669"/>
    <property type="project" value="UniProtKB-SubCell"/>
</dbReference>
<dbReference type="InterPro" id="IPR013535">
    <property type="entry name" value="PUL_dom"/>
</dbReference>
<dbReference type="KEGG" id="cdep:91087108"/>
<dbReference type="Proteomes" id="UP000094043">
    <property type="component" value="Chromosome 3"/>
</dbReference>
<dbReference type="PROSITE" id="PS51396">
    <property type="entry name" value="PUL"/>
    <property type="match status" value="1"/>
</dbReference>
<dbReference type="GeneID" id="91087108"/>
<accession>A0A1E3IB44</accession>
<dbReference type="SUPFAM" id="SSF50978">
    <property type="entry name" value="WD40 repeat-like"/>
    <property type="match status" value="1"/>
</dbReference>
<sequence length="829" mass="90504">MYKPYKLAFTLHGHASDVRNLNVPSSQVPILLSASRDGSAIVWGPSSKSREWDVKMRVEGPEKLFVSCVGMTRWNGQAYLLVGSQSGTLSSYALPSLETASPTGNETLPEPVHTLFEHAQNLCCMDVSQSGLVASGSWDKSVIIWKDFKNIIKIEGHEQAVWAVKFVGEDRLLTGSADNKIILHSFDIFSGKTTPLQTYTGHTQPVRGLALMSNGTGFWSCANDSYVNIYSFDHPNPLRSLSGHTSFIYSIATFSDGSGAITTGEDGTMRVWSETALLQTIPHTSNSLWSCAIPPSSIPSSPYIASSSSDSTIRFFTTEESLMASPEELTAWDEEIKNRQLDKSQIGDVKHSDLPGIEALNREGKKDGQVLMIKNNGIVEAYQWSALDSAWQQIGQVVDAIGQGRKQLFNGKEYDYVFDVDVSEGMPPLKLPYNVTENSWIAAQRFLENNNLPSSYTEQVVDFIHQNSGGTELGTGGGETGYADPFTGSSRYTGGGVSMASRSSGSDPFTGGSRYDGRNDIQKEASGGLDPLTGNGARNPTPLPTPVTQKNHILPVSTYLPFKQINVNAVKAKIEQFNNEFKTSSPTMVLSIEEENTLKDIYDFLNLSVATLSDSEAEIGEENFDPAKILALVAKWPEDKRFPFIDIVRVLAATSPKFGSHSPHSLLAASSLSEPWTPSKSRETNTLLALRALANLFNLKKGREVVTQENTSQKVLQTVINLPLVQLNKNARIAASTIALHYSISAMSSIPLSLIPLIFDLILTLLKQEEEDTEVIYRAGIALGNLLGSSSIRNGLQVGKVGEGKDILKSWAKKEGRLEELAREVETKT</sequence>
<dbReference type="InterPro" id="IPR001680">
    <property type="entry name" value="WD40_rpt"/>
</dbReference>
<feature type="compositionally biased region" description="Gly residues" evidence="5">
    <location>
        <begin position="471"/>
        <end position="480"/>
    </location>
</feature>
<dbReference type="RefSeq" id="XP_066068409.1">
    <property type="nucleotide sequence ID" value="XM_066212312.1"/>
</dbReference>
<dbReference type="OrthoDB" id="10265988at2759"/>
<keyword evidence="4" id="KW-0677">Repeat</keyword>
<dbReference type="GO" id="GO:0010992">
    <property type="term" value="P:ubiquitin recycling"/>
    <property type="evidence" value="ECO:0007669"/>
    <property type="project" value="TreeGrafter"/>
</dbReference>
<reference evidence="6" key="3">
    <citation type="submission" date="2024-01" db="EMBL/GenBank/DDBJ databases">
        <authorList>
            <person name="Coelho M.A."/>
            <person name="David-Palma M."/>
            <person name="Shea T."/>
            <person name="Sun S."/>
            <person name="Cuomo C.A."/>
            <person name="Heitman J."/>
        </authorList>
    </citation>
    <scope>NUCLEOTIDE SEQUENCE</scope>
    <source>
        <strain evidence="6">CBS 7841</strain>
    </source>
</reference>
<dbReference type="Gene3D" id="2.130.10.10">
    <property type="entry name" value="YVTN repeat-like/Quinoprotein amine dehydrogenase"/>
    <property type="match status" value="1"/>
</dbReference>
<keyword evidence="2" id="KW-0963">Cytoplasm</keyword>
<dbReference type="VEuPathDB" id="FungiDB:L203_04702"/>
<comment type="subcellular location">
    <subcellularLocation>
        <location evidence="1">Cytoplasm</location>
    </subcellularLocation>
</comment>
<evidence type="ECO:0000313" key="7">
    <source>
        <dbReference type="Proteomes" id="UP000094043"/>
    </source>
</evidence>
<dbReference type="PROSITE" id="PS50082">
    <property type="entry name" value="WD_REPEATS_2"/>
    <property type="match status" value="2"/>
</dbReference>
<dbReference type="PROSITE" id="PS50294">
    <property type="entry name" value="WD_REPEATS_REGION"/>
    <property type="match status" value="1"/>
</dbReference>
<dbReference type="InterPro" id="IPR038122">
    <property type="entry name" value="PFU_sf"/>
</dbReference>
<reference evidence="6" key="1">
    <citation type="submission" date="2016-06" db="EMBL/GenBank/DDBJ databases">
        <authorList>
            <person name="Cuomo C."/>
            <person name="Litvintseva A."/>
            <person name="Heitman J."/>
            <person name="Chen Y."/>
            <person name="Sun S."/>
            <person name="Springer D."/>
            <person name="Dromer F."/>
            <person name="Young S."/>
            <person name="Zeng Q."/>
            <person name="Chapman S."/>
            <person name="Gujja S."/>
            <person name="Saif S."/>
            <person name="Birren B."/>
        </authorList>
    </citation>
    <scope>NUCLEOTIDE SEQUENCE</scope>
    <source>
        <strain evidence="6">CBS 7841</strain>
    </source>
</reference>
<evidence type="ECO:0000256" key="4">
    <source>
        <dbReference type="ARBA" id="ARBA00022737"/>
    </source>
</evidence>
<proteinExistence type="predicted"/>
<keyword evidence="3" id="KW-0853">WD repeat</keyword>
<dbReference type="GO" id="GO:0005634">
    <property type="term" value="C:nucleus"/>
    <property type="evidence" value="ECO:0007669"/>
    <property type="project" value="TreeGrafter"/>
</dbReference>
<feature type="region of interest" description="Disordered" evidence="5">
    <location>
        <begin position="471"/>
        <end position="547"/>
    </location>
</feature>
<dbReference type="InterPro" id="IPR036322">
    <property type="entry name" value="WD40_repeat_dom_sf"/>
</dbReference>
<dbReference type="InterPro" id="IPR011989">
    <property type="entry name" value="ARM-like"/>
</dbReference>